<sequence length="234" mass="25590">MGRANDVVMARPGRGLGLRPQLSDEVAARIRELIMTGRVRPGEFLRLERLALDFGISVTPVREALQSLRSEGFVLLEPRRGFVVAPLGRQDVQDLFWAQAAIAAELAARAAARIAEPALRGLAGHQRALEDALAAGRPGAAEEHNHGFHREVNLAAGSPKLAWTLGSLARYVPRGRYGRLPDWPALAVRDHRLIMASLRAADAGEAGERMRAHIVRAGELMVAGMERQGWWREA</sequence>
<keyword evidence="2" id="KW-0238">DNA-binding</keyword>
<gene>
    <name evidence="5" type="primary">rspR_2</name>
    <name evidence="5" type="ORF">ACRB68_42410</name>
</gene>
<dbReference type="EMBL" id="WEGH01000002">
    <property type="protein sequence ID" value="MQY06158.1"/>
    <property type="molecule type" value="Genomic_DNA"/>
</dbReference>
<proteinExistence type="predicted"/>
<dbReference type="PANTHER" id="PTHR43537">
    <property type="entry name" value="TRANSCRIPTIONAL REGULATOR, GNTR FAMILY"/>
    <property type="match status" value="1"/>
</dbReference>
<feature type="domain" description="HTH gntR-type" evidence="4">
    <location>
        <begin position="20"/>
        <end position="87"/>
    </location>
</feature>
<dbReference type="PANTHER" id="PTHR43537:SF24">
    <property type="entry name" value="GLUCONATE OPERON TRANSCRIPTIONAL REPRESSOR"/>
    <property type="match status" value="1"/>
</dbReference>
<dbReference type="Proteomes" id="UP000487268">
    <property type="component" value="Unassembled WGS sequence"/>
</dbReference>
<organism evidence="5 6">
    <name type="scientific">Actinomadura macrotermitis</name>
    <dbReference type="NCBI Taxonomy" id="2585200"/>
    <lineage>
        <taxon>Bacteria</taxon>
        <taxon>Bacillati</taxon>
        <taxon>Actinomycetota</taxon>
        <taxon>Actinomycetes</taxon>
        <taxon>Streptosporangiales</taxon>
        <taxon>Thermomonosporaceae</taxon>
        <taxon>Actinomadura</taxon>
    </lineage>
</organism>
<dbReference type="InterPro" id="IPR036390">
    <property type="entry name" value="WH_DNA-bd_sf"/>
</dbReference>
<dbReference type="Pfam" id="PF00392">
    <property type="entry name" value="GntR"/>
    <property type="match status" value="1"/>
</dbReference>
<dbReference type="Gene3D" id="1.20.120.530">
    <property type="entry name" value="GntR ligand-binding domain-like"/>
    <property type="match status" value="1"/>
</dbReference>
<reference evidence="5 6" key="1">
    <citation type="submission" date="2019-10" db="EMBL/GenBank/DDBJ databases">
        <title>Actinomadura rubteroloni sp. nov. and Actinomadura macrotermitis sp. nov., isolated from the gut of fungus growing-termite Macrotermes natalensis.</title>
        <authorList>
            <person name="Benndorf R."/>
            <person name="Martin K."/>
            <person name="Kuefner M."/>
            <person name="De Beer W."/>
            <person name="Kaster A.-K."/>
            <person name="Vollmers J."/>
            <person name="Poulsen M."/>
            <person name="Beemelmanns C."/>
        </authorList>
    </citation>
    <scope>NUCLEOTIDE SEQUENCE [LARGE SCALE GENOMIC DNA]</scope>
    <source>
        <strain evidence="5 6">RB68</strain>
    </source>
</reference>
<keyword evidence="6" id="KW-1185">Reference proteome</keyword>
<accession>A0A7K0BY96</accession>
<evidence type="ECO:0000256" key="3">
    <source>
        <dbReference type="ARBA" id="ARBA00023163"/>
    </source>
</evidence>
<dbReference type="PROSITE" id="PS50949">
    <property type="entry name" value="HTH_GNTR"/>
    <property type="match status" value="1"/>
</dbReference>
<name>A0A7K0BY96_9ACTN</name>
<evidence type="ECO:0000259" key="4">
    <source>
        <dbReference type="PROSITE" id="PS50949"/>
    </source>
</evidence>
<dbReference type="InterPro" id="IPR011711">
    <property type="entry name" value="GntR_C"/>
</dbReference>
<dbReference type="SMART" id="SM00895">
    <property type="entry name" value="FCD"/>
    <property type="match status" value="1"/>
</dbReference>
<evidence type="ECO:0000256" key="1">
    <source>
        <dbReference type="ARBA" id="ARBA00023015"/>
    </source>
</evidence>
<dbReference type="AlphaFoldDB" id="A0A7K0BY96"/>
<dbReference type="SMART" id="SM00345">
    <property type="entry name" value="HTH_GNTR"/>
    <property type="match status" value="1"/>
</dbReference>
<dbReference type="Pfam" id="PF07729">
    <property type="entry name" value="FCD"/>
    <property type="match status" value="1"/>
</dbReference>
<dbReference type="Gene3D" id="1.10.10.10">
    <property type="entry name" value="Winged helix-like DNA-binding domain superfamily/Winged helix DNA-binding domain"/>
    <property type="match status" value="1"/>
</dbReference>
<dbReference type="CDD" id="cd07377">
    <property type="entry name" value="WHTH_GntR"/>
    <property type="match status" value="1"/>
</dbReference>
<evidence type="ECO:0000313" key="5">
    <source>
        <dbReference type="EMBL" id="MQY06158.1"/>
    </source>
</evidence>
<dbReference type="SUPFAM" id="SSF48008">
    <property type="entry name" value="GntR ligand-binding domain-like"/>
    <property type="match status" value="1"/>
</dbReference>
<dbReference type="InterPro" id="IPR036388">
    <property type="entry name" value="WH-like_DNA-bd_sf"/>
</dbReference>
<evidence type="ECO:0000256" key="2">
    <source>
        <dbReference type="ARBA" id="ARBA00023125"/>
    </source>
</evidence>
<dbReference type="GO" id="GO:0003677">
    <property type="term" value="F:DNA binding"/>
    <property type="evidence" value="ECO:0007669"/>
    <property type="project" value="UniProtKB-KW"/>
</dbReference>
<comment type="caution">
    <text evidence="5">The sequence shown here is derived from an EMBL/GenBank/DDBJ whole genome shotgun (WGS) entry which is preliminary data.</text>
</comment>
<dbReference type="InterPro" id="IPR000524">
    <property type="entry name" value="Tscrpt_reg_HTH_GntR"/>
</dbReference>
<dbReference type="GO" id="GO:0003700">
    <property type="term" value="F:DNA-binding transcription factor activity"/>
    <property type="evidence" value="ECO:0007669"/>
    <property type="project" value="InterPro"/>
</dbReference>
<keyword evidence="3" id="KW-0804">Transcription</keyword>
<protein>
    <submittedName>
        <fullName evidence="5">HTH-type transcriptional repressor RspR</fullName>
    </submittedName>
</protein>
<dbReference type="SUPFAM" id="SSF46785">
    <property type="entry name" value="Winged helix' DNA-binding domain"/>
    <property type="match status" value="1"/>
</dbReference>
<dbReference type="InterPro" id="IPR008920">
    <property type="entry name" value="TF_FadR/GntR_C"/>
</dbReference>
<keyword evidence="1" id="KW-0805">Transcription regulation</keyword>
<evidence type="ECO:0000313" key="6">
    <source>
        <dbReference type="Proteomes" id="UP000487268"/>
    </source>
</evidence>